<organism evidence="4 5">
    <name type="scientific">Linum tenue</name>
    <dbReference type="NCBI Taxonomy" id="586396"/>
    <lineage>
        <taxon>Eukaryota</taxon>
        <taxon>Viridiplantae</taxon>
        <taxon>Streptophyta</taxon>
        <taxon>Embryophyta</taxon>
        <taxon>Tracheophyta</taxon>
        <taxon>Spermatophyta</taxon>
        <taxon>Magnoliopsida</taxon>
        <taxon>eudicotyledons</taxon>
        <taxon>Gunneridae</taxon>
        <taxon>Pentapetalae</taxon>
        <taxon>rosids</taxon>
        <taxon>fabids</taxon>
        <taxon>Malpighiales</taxon>
        <taxon>Linaceae</taxon>
        <taxon>Linum</taxon>
    </lineage>
</organism>
<sequence length="109" mass="12586">MDDDDDGPKVRECVKFVIEQHNAENRGVSELRLDEIEKANYALVNGINYYITFRATDTLSSSDPPEGSTKVYQAEVYRRRNGVKQITLFRVKGRTEAIREVEDRPRTCM</sequence>
<dbReference type="PANTHER" id="PTHR31260:SF28">
    <property type="entry name" value="CYSTATIN DOMAIN PROTEIN"/>
    <property type="match status" value="1"/>
</dbReference>
<dbReference type="Pfam" id="PF00031">
    <property type="entry name" value="Cystatin"/>
    <property type="match status" value="1"/>
</dbReference>
<dbReference type="InterPro" id="IPR046350">
    <property type="entry name" value="Cystatin_sf"/>
</dbReference>
<comment type="caution">
    <text evidence="4">The sequence shown here is derived from an EMBL/GenBank/DDBJ whole genome shotgun (WGS) entry which is preliminary data.</text>
</comment>
<dbReference type="SUPFAM" id="SSF54403">
    <property type="entry name" value="Cystatin/monellin"/>
    <property type="match status" value="1"/>
</dbReference>
<keyword evidence="5" id="KW-1185">Reference proteome</keyword>
<evidence type="ECO:0000256" key="2">
    <source>
        <dbReference type="ARBA" id="ARBA00022704"/>
    </source>
</evidence>
<proteinExistence type="predicted"/>
<evidence type="ECO:0000259" key="3">
    <source>
        <dbReference type="Pfam" id="PF00031"/>
    </source>
</evidence>
<gene>
    <name evidence="4" type="ORF">LITE_LOCUS26213</name>
</gene>
<reference evidence="4" key="1">
    <citation type="submission" date="2022-08" db="EMBL/GenBank/DDBJ databases">
        <authorList>
            <person name="Gutierrez-Valencia J."/>
        </authorList>
    </citation>
    <scope>NUCLEOTIDE SEQUENCE</scope>
</reference>
<accession>A0AAV0LZB2</accession>
<dbReference type="EMBL" id="CAMGYJ010000006">
    <property type="protein sequence ID" value="CAI0439596.1"/>
    <property type="molecule type" value="Genomic_DNA"/>
</dbReference>
<evidence type="ECO:0000313" key="4">
    <source>
        <dbReference type="EMBL" id="CAI0439596.1"/>
    </source>
</evidence>
<keyword evidence="2" id="KW-0789">Thiol protease inhibitor</keyword>
<evidence type="ECO:0000313" key="5">
    <source>
        <dbReference type="Proteomes" id="UP001154282"/>
    </source>
</evidence>
<dbReference type="InterPro" id="IPR006462">
    <property type="entry name" value="MS5"/>
</dbReference>
<evidence type="ECO:0000256" key="1">
    <source>
        <dbReference type="ARBA" id="ARBA00022690"/>
    </source>
</evidence>
<name>A0AAV0LZB2_9ROSI</name>
<dbReference type="AlphaFoldDB" id="A0AAV0LZB2"/>
<protein>
    <recommendedName>
        <fullName evidence="3">Cystatin domain-containing protein</fullName>
    </recommendedName>
</protein>
<dbReference type="Gene3D" id="3.10.450.10">
    <property type="match status" value="1"/>
</dbReference>
<dbReference type="CDD" id="cd00042">
    <property type="entry name" value="CY"/>
    <property type="match status" value="1"/>
</dbReference>
<dbReference type="Proteomes" id="UP001154282">
    <property type="component" value="Unassembled WGS sequence"/>
</dbReference>
<keyword evidence="1" id="KW-0646">Protease inhibitor</keyword>
<dbReference type="GO" id="GO:0004869">
    <property type="term" value="F:cysteine-type endopeptidase inhibitor activity"/>
    <property type="evidence" value="ECO:0007669"/>
    <property type="project" value="UniProtKB-KW"/>
</dbReference>
<dbReference type="PANTHER" id="PTHR31260">
    <property type="entry name" value="CYSTATIN/MONELLIN SUPERFAMILY PROTEIN"/>
    <property type="match status" value="1"/>
</dbReference>
<dbReference type="InterPro" id="IPR000010">
    <property type="entry name" value="Cystatin_dom"/>
</dbReference>
<feature type="domain" description="Cystatin" evidence="3">
    <location>
        <begin position="5"/>
        <end position="60"/>
    </location>
</feature>